<keyword evidence="4 9" id="KW-0808">Transferase</keyword>
<feature type="domain" description="DNA polymerase III beta sliding clamp central" evidence="11">
    <location>
        <begin position="132"/>
        <end position="251"/>
    </location>
</feature>
<evidence type="ECO:0000256" key="5">
    <source>
        <dbReference type="ARBA" id="ARBA00022695"/>
    </source>
</evidence>
<feature type="domain" description="DNA polymerase III beta sliding clamp N-terminal" evidence="10">
    <location>
        <begin position="1"/>
        <end position="119"/>
    </location>
</feature>
<evidence type="ECO:0000259" key="11">
    <source>
        <dbReference type="Pfam" id="PF02767"/>
    </source>
</evidence>
<dbReference type="Pfam" id="PF02767">
    <property type="entry name" value="DNA_pol3_beta_2"/>
    <property type="match status" value="1"/>
</dbReference>
<accession>A0A2M7TMY0</accession>
<protein>
    <recommendedName>
        <fullName evidence="9">Beta sliding clamp</fullName>
    </recommendedName>
</protein>
<dbReference type="SMART" id="SM00480">
    <property type="entry name" value="POL3Bc"/>
    <property type="match status" value="1"/>
</dbReference>
<reference evidence="14" key="1">
    <citation type="submission" date="2017-09" db="EMBL/GenBank/DDBJ databases">
        <title>Depth-based differentiation of microbial function through sediment-hosted aquifers and enrichment of novel symbionts in the deep terrestrial subsurface.</title>
        <authorList>
            <person name="Probst A.J."/>
            <person name="Ladd B."/>
            <person name="Jarett J.K."/>
            <person name="Geller-Mcgrath D.E."/>
            <person name="Sieber C.M.K."/>
            <person name="Emerson J.B."/>
            <person name="Anantharaman K."/>
            <person name="Thomas B.C."/>
            <person name="Malmstrom R."/>
            <person name="Stieglmeier M."/>
            <person name="Klingl A."/>
            <person name="Woyke T."/>
            <person name="Ryan C.M."/>
            <person name="Banfield J.F."/>
        </authorList>
    </citation>
    <scope>NUCLEOTIDE SEQUENCE [LARGE SCALE GENOMIC DNA]</scope>
</reference>
<comment type="subcellular location">
    <subcellularLocation>
        <location evidence="1 9">Cytoplasm</location>
    </subcellularLocation>
</comment>
<proteinExistence type="inferred from homology"/>
<evidence type="ECO:0000256" key="7">
    <source>
        <dbReference type="ARBA" id="ARBA00022932"/>
    </source>
</evidence>
<evidence type="ECO:0000259" key="12">
    <source>
        <dbReference type="Pfam" id="PF02768"/>
    </source>
</evidence>
<evidence type="ECO:0000259" key="10">
    <source>
        <dbReference type="Pfam" id="PF00712"/>
    </source>
</evidence>
<dbReference type="GO" id="GO:0006271">
    <property type="term" value="P:DNA strand elongation involved in DNA replication"/>
    <property type="evidence" value="ECO:0007669"/>
    <property type="project" value="TreeGrafter"/>
</dbReference>
<dbReference type="GO" id="GO:0009360">
    <property type="term" value="C:DNA polymerase III complex"/>
    <property type="evidence" value="ECO:0007669"/>
    <property type="project" value="InterPro"/>
</dbReference>
<dbReference type="InterPro" id="IPR022637">
    <property type="entry name" value="DNA_polIII_beta_cen"/>
</dbReference>
<evidence type="ECO:0000256" key="3">
    <source>
        <dbReference type="ARBA" id="ARBA00022490"/>
    </source>
</evidence>
<dbReference type="GO" id="GO:0003887">
    <property type="term" value="F:DNA-directed DNA polymerase activity"/>
    <property type="evidence" value="ECO:0007669"/>
    <property type="project" value="UniProtKB-UniRule"/>
</dbReference>
<feature type="domain" description="DNA polymerase III beta sliding clamp C-terminal" evidence="12">
    <location>
        <begin position="254"/>
        <end position="374"/>
    </location>
</feature>
<keyword evidence="8" id="KW-0238">DNA-binding</keyword>
<dbReference type="NCBIfam" id="TIGR00663">
    <property type="entry name" value="dnan"/>
    <property type="match status" value="1"/>
</dbReference>
<dbReference type="Pfam" id="PF00712">
    <property type="entry name" value="DNA_pol3_beta"/>
    <property type="match status" value="1"/>
</dbReference>
<evidence type="ECO:0000256" key="9">
    <source>
        <dbReference type="PIRNR" id="PIRNR000804"/>
    </source>
</evidence>
<dbReference type="EMBL" id="PFNL01000004">
    <property type="protein sequence ID" value="PIZ48292.1"/>
    <property type="molecule type" value="Genomic_DNA"/>
</dbReference>
<dbReference type="InterPro" id="IPR046938">
    <property type="entry name" value="DNA_clamp_sf"/>
</dbReference>
<keyword evidence="7 9" id="KW-0239">DNA-directed DNA polymerase</keyword>
<dbReference type="InterPro" id="IPR001001">
    <property type="entry name" value="DNA_polIII_beta"/>
</dbReference>
<dbReference type="GO" id="GO:0005737">
    <property type="term" value="C:cytoplasm"/>
    <property type="evidence" value="ECO:0007669"/>
    <property type="project" value="UniProtKB-SubCell"/>
</dbReference>
<evidence type="ECO:0000256" key="1">
    <source>
        <dbReference type="ARBA" id="ARBA00004496"/>
    </source>
</evidence>
<dbReference type="Gene3D" id="3.10.150.10">
    <property type="entry name" value="DNA Polymerase III, subunit A, domain 2"/>
    <property type="match status" value="1"/>
</dbReference>
<dbReference type="CDD" id="cd00140">
    <property type="entry name" value="beta_clamp"/>
    <property type="match status" value="1"/>
</dbReference>
<evidence type="ECO:0000256" key="2">
    <source>
        <dbReference type="ARBA" id="ARBA00010752"/>
    </source>
</evidence>
<dbReference type="Gene3D" id="3.70.10.10">
    <property type="match status" value="1"/>
</dbReference>
<dbReference type="Proteomes" id="UP000228920">
    <property type="component" value="Unassembled WGS sequence"/>
</dbReference>
<keyword evidence="6 9" id="KW-0235">DNA replication</keyword>
<dbReference type="InterPro" id="IPR022635">
    <property type="entry name" value="DNA_polIII_beta_C"/>
</dbReference>
<dbReference type="GO" id="GO:0008408">
    <property type="term" value="F:3'-5' exonuclease activity"/>
    <property type="evidence" value="ECO:0007669"/>
    <property type="project" value="InterPro"/>
</dbReference>
<evidence type="ECO:0000313" key="13">
    <source>
        <dbReference type="EMBL" id="PIZ48292.1"/>
    </source>
</evidence>
<dbReference type="PANTHER" id="PTHR30478:SF0">
    <property type="entry name" value="BETA SLIDING CLAMP"/>
    <property type="match status" value="1"/>
</dbReference>
<sequence length="380" mass="41484">MRFSVVTQRLKTVSQLASRAISTKTNVPVLTNMLLTATEDNMLRVESSDLEISIKVAIQVKVDEPGQITVPAKTFTEYIGSIAHDTVVISSDGNQLMVSDGVNDASFVTMPAQDFPELPLYEEQSSQAMIYPSVFRTLVKQTVFAAASGDIHPVLTGVLFVFKNDKTLDVVSTDSYRLSVVTVPFEGTFEGSFIIPASSLRDIDALLADANAIDAFESPITIMVSTTQNQVFVKIGIVEVISRLLDADYPDYQRIFPDEFVARVVVNTASFLEAVKTTSIFAEREGQAVKLTTNPSAQSLDLTAHSSSVGQYKGVAKATITGESFSFGFNARYLLDAIQSFPHEDVCIEIASATKPIVFTSEEDQSYRHVVMPMTIPDES</sequence>
<comment type="subunit">
    <text evidence="9">Forms a ring-shaped head-to-tail homodimer around DNA.</text>
</comment>
<evidence type="ECO:0000313" key="14">
    <source>
        <dbReference type="Proteomes" id="UP000228920"/>
    </source>
</evidence>
<dbReference type="PANTHER" id="PTHR30478">
    <property type="entry name" value="DNA POLYMERASE III SUBUNIT BETA"/>
    <property type="match status" value="1"/>
</dbReference>
<evidence type="ECO:0000256" key="8">
    <source>
        <dbReference type="ARBA" id="ARBA00023125"/>
    </source>
</evidence>
<dbReference type="AlphaFoldDB" id="A0A2M7TMY0"/>
<dbReference type="InterPro" id="IPR022634">
    <property type="entry name" value="DNA_polIII_beta_N"/>
</dbReference>
<comment type="similarity">
    <text evidence="2 9">Belongs to the beta sliding clamp family.</text>
</comment>
<evidence type="ECO:0000256" key="4">
    <source>
        <dbReference type="ARBA" id="ARBA00022679"/>
    </source>
</evidence>
<evidence type="ECO:0000256" key="6">
    <source>
        <dbReference type="ARBA" id="ARBA00022705"/>
    </source>
</evidence>
<gene>
    <name evidence="13" type="primary">dnaN</name>
    <name evidence="13" type="ORF">COY32_00175</name>
</gene>
<dbReference type="SUPFAM" id="SSF55979">
    <property type="entry name" value="DNA clamp"/>
    <property type="match status" value="3"/>
</dbReference>
<keyword evidence="3 9" id="KW-0963">Cytoplasm</keyword>
<name>A0A2M7TMY0_UNCKA</name>
<dbReference type="Pfam" id="PF02768">
    <property type="entry name" value="DNA_pol3_beta_3"/>
    <property type="match status" value="1"/>
</dbReference>
<dbReference type="PIRSF" id="PIRSF000804">
    <property type="entry name" value="DNA_pol_III_b"/>
    <property type="match status" value="1"/>
</dbReference>
<organism evidence="13 14">
    <name type="scientific">candidate division WWE3 bacterium CG_4_10_14_0_2_um_filter_41_14</name>
    <dbReference type="NCBI Taxonomy" id="1975072"/>
    <lineage>
        <taxon>Bacteria</taxon>
        <taxon>Katanobacteria</taxon>
    </lineage>
</organism>
<keyword evidence="5 9" id="KW-0548">Nucleotidyltransferase</keyword>
<comment type="caution">
    <text evidence="13">The sequence shown here is derived from an EMBL/GenBank/DDBJ whole genome shotgun (WGS) entry which is preliminary data.</text>
</comment>
<dbReference type="GO" id="GO:0003677">
    <property type="term" value="F:DNA binding"/>
    <property type="evidence" value="ECO:0007669"/>
    <property type="project" value="UniProtKB-UniRule"/>
</dbReference>
<comment type="function">
    <text evidence="9">Confers DNA tethering and processivity to DNA polymerases and other proteins. Acts as a clamp, forming a ring around DNA (a reaction catalyzed by the clamp-loading complex) which diffuses in an ATP-independent manner freely and bidirectionally along dsDNA. Initially characterized for its ability to contact the catalytic subunit of DNA polymerase III (Pol III), a complex, multichain enzyme responsible for most of the replicative synthesis in bacteria; Pol III exhibits 3'-5' exonuclease proofreading activity. The beta chain is required for initiation of replication as well as for processivity of DNA replication.</text>
</comment>